<dbReference type="EMBL" id="UOGB01000223">
    <property type="protein sequence ID" value="VAX21952.1"/>
    <property type="molecule type" value="Genomic_DNA"/>
</dbReference>
<evidence type="ECO:0000313" key="2">
    <source>
        <dbReference type="EMBL" id="VAX21952.1"/>
    </source>
</evidence>
<organism evidence="2">
    <name type="scientific">hydrothermal vent metagenome</name>
    <dbReference type="NCBI Taxonomy" id="652676"/>
    <lineage>
        <taxon>unclassified sequences</taxon>
        <taxon>metagenomes</taxon>
        <taxon>ecological metagenomes</taxon>
    </lineage>
</organism>
<reference evidence="2" key="1">
    <citation type="submission" date="2018-06" db="EMBL/GenBank/DDBJ databases">
        <authorList>
            <person name="Zhirakovskaya E."/>
        </authorList>
    </citation>
    <scope>NUCLEOTIDE SEQUENCE</scope>
</reference>
<accession>A0A3B1C1I2</accession>
<protein>
    <recommendedName>
        <fullName evidence="1">PilZ domain-containing protein</fullName>
    </recommendedName>
</protein>
<dbReference type="Gene3D" id="2.40.10.220">
    <property type="entry name" value="predicted glycosyltransferase like domains"/>
    <property type="match status" value="1"/>
</dbReference>
<name>A0A3B1C1I2_9ZZZZ</name>
<gene>
    <name evidence="2" type="ORF">MNBD_NITROSPINAE03-58</name>
</gene>
<dbReference type="SUPFAM" id="SSF141371">
    <property type="entry name" value="PilZ domain-like"/>
    <property type="match status" value="1"/>
</dbReference>
<dbReference type="Pfam" id="PF07238">
    <property type="entry name" value="PilZ"/>
    <property type="match status" value="1"/>
</dbReference>
<sequence length="118" mass="13042">MSEKDVKRDFPRVTKLLFTGMSSFDEQGEGAAHSLGRTLNISEGGMLLEVAKNMPFQLKVNLRLGFQEDIIEMEGNVVHLRKTDAGDIEIGIEFINPTKDQLEIISQAMVTSLGQGFA</sequence>
<proteinExistence type="predicted"/>
<feature type="domain" description="PilZ" evidence="1">
    <location>
        <begin position="7"/>
        <end position="106"/>
    </location>
</feature>
<dbReference type="InterPro" id="IPR009875">
    <property type="entry name" value="PilZ_domain"/>
</dbReference>
<dbReference type="AlphaFoldDB" id="A0A3B1C1I2"/>
<evidence type="ECO:0000259" key="1">
    <source>
        <dbReference type="Pfam" id="PF07238"/>
    </source>
</evidence>
<dbReference type="GO" id="GO:0035438">
    <property type="term" value="F:cyclic-di-GMP binding"/>
    <property type="evidence" value="ECO:0007669"/>
    <property type="project" value="InterPro"/>
</dbReference>